<evidence type="ECO:0000313" key="2">
    <source>
        <dbReference type="Proteomes" id="UP000001542"/>
    </source>
</evidence>
<sequence>MNEGQIDEYDKRPTTGHVGQKCIGFISDKNGNLIRLLPKEKDENMIGPGTYDPYKYESRTKRRTISRNSKRSSLILTDYMVGPADHFVFETGINVGHKIAEKHEPVIEAPKSGELAHESWTPKQARIPKNRFPQTKFSRPQSAIFASKTKREIFEQTQTTPDPGKYEANKVPKKRNVNDQTPIFKNRNERFTDSTSFTPAPGTYPLPEVFGNGPRFSLNPLSEFKPKDNQIEITPSPGQYEVEPVPQPQRPSMFRIPYRSVLGENIKRRKPEKERSPGICKYNLVDPPLNDTRPVSIQSKREIYENSWIPENITPGPATYDLKHTYTRITPTIQSVPHKKELEPDRYEDSNLAFSTLHGDFILKSKNKRYNKDLENWK</sequence>
<dbReference type="KEGG" id="tva:5468468"/>
<accession>A2D9Q3</accession>
<keyword evidence="2" id="KW-1185">Reference proteome</keyword>
<dbReference type="VEuPathDB" id="TrichDB:TVAGG3_0292250"/>
<reference evidence="1" key="2">
    <citation type="journal article" date="2007" name="Science">
        <title>Draft genome sequence of the sexually transmitted pathogen Trichomonas vaginalis.</title>
        <authorList>
            <person name="Carlton J.M."/>
            <person name="Hirt R.P."/>
            <person name="Silva J.C."/>
            <person name="Delcher A.L."/>
            <person name="Schatz M."/>
            <person name="Zhao Q."/>
            <person name="Wortman J.R."/>
            <person name="Bidwell S.L."/>
            <person name="Alsmark U.C.M."/>
            <person name="Besteiro S."/>
            <person name="Sicheritz-Ponten T."/>
            <person name="Noel C.J."/>
            <person name="Dacks J.B."/>
            <person name="Foster P.G."/>
            <person name="Simillion C."/>
            <person name="Van de Peer Y."/>
            <person name="Miranda-Saavedra D."/>
            <person name="Barton G.J."/>
            <person name="Westrop G.D."/>
            <person name="Mueller S."/>
            <person name="Dessi D."/>
            <person name="Fiori P.L."/>
            <person name="Ren Q."/>
            <person name="Paulsen I."/>
            <person name="Zhang H."/>
            <person name="Bastida-Corcuera F.D."/>
            <person name="Simoes-Barbosa A."/>
            <person name="Brown M.T."/>
            <person name="Hayes R.D."/>
            <person name="Mukherjee M."/>
            <person name="Okumura C.Y."/>
            <person name="Schneider R."/>
            <person name="Smith A.J."/>
            <person name="Vanacova S."/>
            <person name="Villalvazo M."/>
            <person name="Haas B.J."/>
            <person name="Pertea M."/>
            <person name="Feldblyum T.V."/>
            <person name="Utterback T.R."/>
            <person name="Shu C.L."/>
            <person name="Osoegawa K."/>
            <person name="de Jong P.J."/>
            <person name="Hrdy I."/>
            <person name="Horvathova L."/>
            <person name="Zubacova Z."/>
            <person name="Dolezal P."/>
            <person name="Malik S.B."/>
            <person name="Logsdon J.M. Jr."/>
            <person name="Henze K."/>
            <person name="Gupta A."/>
            <person name="Wang C.C."/>
            <person name="Dunne R.L."/>
            <person name="Upcroft J.A."/>
            <person name="Upcroft P."/>
            <person name="White O."/>
            <person name="Salzberg S.L."/>
            <person name="Tang P."/>
            <person name="Chiu C.-H."/>
            <person name="Lee Y.-S."/>
            <person name="Embley T.M."/>
            <person name="Coombs G.H."/>
            <person name="Mottram J.C."/>
            <person name="Tachezy J."/>
            <person name="Fraser-Liggett C.M."/>
            <person name="Johnson P.J."/>
        </authorList>
    </citation>
    <scope>NUCLEOTIDE SEQUENCE [LARGE SCALE GENOMIC DNA]</scope>
    <source>
        <strain evidence="1">G3</strain>
    </source>
</reference>
<dbReference type="Proteomes" id="UP000001542">
    <property type="component" value="Unassembled WGS sequence"/>
</dbReference>
<dbReference type="PANTHER" id="PTHR21580">
    <property type="entry name" value="SHIPPO-1-RELATED"/>
    <property type="match status" value="1"/>
</dbReference>
<proteinExistence type="predicted"/>
<dbReference type="InterPro" id="IPR051291">
    <property type="entry name" value="CIMAP"/>
</dbReference>
<name>A2D9Q3_TRIV3</name>
<dbReference type="Pfam" id="PF07004">
    <property type="entry name" value="SHIPPO-rpt"/>
    <property type="match status" value="2"/>
</dbReference>
<evidence type="ECO:0000313" key="1">
    <source>
        <dbReference type="EMBL" id="EAY22909.1"/>
    </source>
</evidence>
<dbReference type="AlphaFoldDB" id="A2D9Q3"/>
<reference evidence="1" key="1">
    <citation type="submission" date="2006-10" db="EMBL/GenBank/DDBJ databases">
        <authorList>
            <person name="Amadeo P."/>
            <person name="Zhao Q."/>
            <person name="Wortman J."/>
            <person name="Fraser-Liggett C."/>
            <person name="Carlton J."/>
        </authorList>
    </citation>
    <scope>NUCLEOTIDE SEQUENCE</scope>
    <source>
        <strain evidence="1">G3</strain>
    </source>
</reference>
<dbReference type="InterPro" id="IPR010736">
    <property type="entry name" value="SHIPPO-rpt"/>
</dbReference>
<dbReference type="EMBL" id="DS113181">
    <property type="protein sequence ID" value="EAY22909.1"/>
    <property type="molecule type" value="Genomic_DNA"/>
</dbReference>
<dbReference type="VEuPathDB" id="TrichDB:TVAG_076560"/>
<gene>
    <name evidence="1" type="ORF">TVAG_076560</name>
</gene>
<dbReference type="RefSeq" id="XP_001583895.1">
    <property type="nucleotide sequence ID" value="XM_001583845.1"/>
</dbReference>
<organism evidence="1 2">
    <name type="scientific">Trichomonas vaginalis (strain ATCC PRA-98 / G3)</name>
    <dbReference type="NCBI Taxonomy" id="412133"/>
    <lineage>
        <taxon>Eukaryota</taxon>
        <taxon>Metamonada</taxon>
        <taxon>Parabasalia</taxon>
        <taxon>Trichomonadida</taxon>
        <taxon>Trichomonadidae</taxon>
        <taxon>Trichomonas</taxon>
    </lineage>
</organism>
<dbReference type="InParanoid" id="A2D9Q3"/>
<dbReference type="PANTHER" id="PTHR21580:SF28">
    <property type="entry name" value="BOREALIN N-TERMINAL DOMAIN-CONTAINING PROTEIN-RELATED"/>
    <property type="match status" value="1"/>
</dbReference>
<protein>
    <submittedName>
        <fullName evidence="1">Uncharacterized protein</fullName>
    </submittedName>
</protein>
<dbReference type="OrthoDB" id="10580638at2759"/>